<proteinExistence type="inferred from homology"/>
<dbReference type="PROSITE" id="PS52029">
    <property type="entry name" value="LD_TPASE"/>
    <property type="match status" value="1"/>
</dbReference>
<evidence type="ECO:0000256" key="1">
    <source>
        <dbReference type="ARBA" id="ARBA00004752"/>
    </source>
</evidence>
<evidence type="ECO:0000256" key="10">
    <source>
        <dbReference type="SAM" id="MobiDB-lite"/>
    </source>
</evidence>
<name>A0A9X9X6T9_9PROT</name>
<evidence type="ECO:0000256" key="9">
    <source>
        <dbReference type="PROSITE-ProRule" id="PRU01373"/>
    </source>
</evidence>
<accession>A0A9X9X6T9</accession>
<keyword evidence="6 9" id="KW-0133">Cell shape</keyword>
<organism evidence="12 13">
    <name type="scientific">Neoroseomonas eburnea</name>
    <dbReference type="NCBI Taxonomy" id="1346889"/>
    <lineage>
        <taxon>Bacteria</taxon>
        <taxon>Pseudomonadati</taxon>
        <taxon>Pseudomonadota</taxon>
        <taxon>Alphaproteobacteria</taxon>
        <taxon>Acetobacterales</taxon>
        <taxon>Acetobacteraceae</taxon>
        <taxon>Neoroseomonas</taxon>
    </lineage>
</organism>
<comment type="pathway">
    <text evidence="1 9">Cell wall biogenesis; peptidoglycan biosynthesis.</text>
</comment>
<dbReference type="Proteomes" id="UP001138709">
    <property type="component" value="Unassembled WGS sequence"/>
</dbReference>
<dbReference type="Pfam" id="PF03734">
    <property type="entry name" value="YkuD"/>
    <property type="match status" value="1"/>
</dbReference>
<dbReference type="EMBL" id="JAAEDL010000002">
    <property type="protein sequence ID" value="MBR0679425.1"/>
    <property type="molecule type" value="Genomic_DNA"/>
</dbReference>
<feature type="domain" description="L,D-TPase catalytic" evidence="11">
    <location>
        <begin position="98"/>
        <end position="236"/>
    </location>
</feature>
<evidence type="ECO:0000256" key="4">
    <source>
        <dbReference type="ARBA" id="ARBA00022679"/>
    </source>
</evidence>
<evidence type="ECO:0000256" key="6">
    <source>
        <dbReference type="ARBA" id="ARBA00022960"/>
    </source>
</evidence>
<dbReference type="CDD" id="cd16913">
    <property type="entry name" value="YkuD_like"/>
    <property type="match status" value="1"/>
</dbReference>
<keyword evidence="3" id="KW-0328">Glycosyltransferase</keyword>
<evidence type="ECO:0000313" key="12">
    <source>
        <dbReference type="EMBL" id="MBR0679425.1"/>
    </source>
</evidence>
<dbReference type="GO" id="GO:0071555">
    <property type="term" value="P:cell wall organization"/>
    <property type="evidence" value="ECO:0007669"/>
    <property type="project" value="UniProtKB-UniRule"/>
</dbReference>
<evidence type="ECO:0000256" key="7">
    <source>
        <dbReference type="ARBA" id="ARBA00022984"/>
    </source>
</evidence>
<reference evidence="12" key="1">
    <citation type="submission" date="2020-01" db="EMBL/GenBank/DDBJ databases">
        <authorList>
            <person name="Rat A."/>
        </authorList>
    </citation>
    <scope>NUCLEOTIDE SEQUENCE</scope>
    <source>
        <strain evidence="12">LMG 31228</strain>
    </source>
</reference>
<feature type="active site" description="Nucleophile" evidence="9">
    <location>
        <position position="212"/>
    </location>
</feature>
<evidence type="ECO:0000259" key="11">
    <source>
        <dbReference type="PROSITE" id="PS52029"/>
    </source>
</evidence>
<dbReference type="PROSITE" id="PS51257">
    <property type="entry name" value="PROKAR_LIPOPROTEIN"/>
    <property type="match status" value="1"/>
</dbReference>
<reference evidence="12" key="2">
    <citation type="journal article" date="2021" name="Syst. Appl. Microbiol.">
        <title>Roseomonas hellenica sp. nov., isolated from roots of wild-growing Alkanna tinctoria.</title>
        <authorList>
            <person name="Rat A."/>
            <person name="Naranjo H.D."/>
            <person name="Lebbe L."/>
            <person name="Cnockaert M."/>
            <person name="Krigas N."/>
            <person name="Grigoriadou K."/>
            <person name="Maloupa E."/>
            <person name="Willems A."/>
        </authorList>
    </citation>
    <scope>NUCLEOTIDE SEQUENCE</scope>
    <source>
        <strain evidence="12">LMG 31228</strain>
    </source>
</reference>
<comment type="similarity">
    <text evidence="2">Belongs to the YkuD family.</text>
</comment>
<dbReference type="PANTHER" id="PTHR30582">
    <property type="entry name" value="L,D-TRANSPEPTIDASE"/>
    <property type="match status" value="1"/>
</dbReference>
<feature type="active site" description="Proton donor/acceptor" evidence="9">
    <location>
        <position position="196"/>
    </location>
</feature>
<keyword evidence="4" id="KW-0808">Transferase</keyword>
<evidence type="ECO:0000313" key="13">
    <source>
        <dbReference type="Proteomes" id="UP001138709"/>
    </source>
</evidence>
<dbReference type="SUPFAM" id="SSF141523">
    <property type="entry name" value="L,D-transpeptidase catalytic domain-like"/>
    <property type="match status" value="1"/>
</dbReference>
<dbReference type="InterPro" id="IPR005490">
    <property type="entry name" value="LD_TPept_cat_dom"/>
</dbReference>
<evidence type="ECO:0000256" key="8">
    <source>
        <dbReference type="ARBA" id="ARBA00023316"/>
    </source>
</evidence>
<keyword evidence="5" id="KW-0378">Hydrolase</keyword>
<feature type="region of interest" description="Disordered" evidence="10">
    <location>
        <begin position="26"/>
        <end position="51"/>
    </location>
</feature>
<dbReference type="GO" id="GO:0016757">
    <property type="term" value="F:glycosyltransferase activity"/>
    <property type="evidence" value="ECO:0007669"/>
    <property type="project" value="UniProtKB-KW"/>
</dbReference>
<evidence type="ECO:0000256" key="3">
    <source>
        <dbReference type="ARBA" id="ARBA00022676"/>
    </source>
</evidence>
<dbReference type="InterPro" id="IPR038063">
    <property type="entry name" value="Transpep_catalytic_dom"/>
</dbReference>
<dbReference type="GO" id="GO:0071972">
    <property type="term" value="F:peptidoglycan L,D-transpeptidase activity"/>
    <property type="evidence" value="ECO:0007669"/>
    <property type="project" value="TreeGrafter"/>
</dbReference>
<keyword evidence="8 9" id="KW-0961">Cell wall biogenesis/degradation</keyword>
<sequence>MRVSRRSLVAGLPGLLTACASSEAPRSLPSVVSPQADAAPPVAPEPSPAAVPAAEPDYRRIYAAITTDRFWIPAVNLRRIDPRFLRREVAYPRDDEPGTIVVDTAARYAYLALEGRRAMRYGIAVGRDEAFNLTGEAFVERKAAWPNWRPTPDMVRRDPQRYGAFRDGVPGGGRNPLGARALYLYQDGVDTYYRLHGTVEPWTIGTMASAGCVRLINQDIIDLYQRVPIGARVVILPPDVSVA</sequence>
<gene>
    <name evidence="12" type="ORF">GXW74_02915</name>
</gene>
<dbReference type="InterPro" id="IPR050979">
    <property type="entry name" value="LD-transpeptidase"/>
</dbReference>
<dbReference type="GO" id="GO:0005576">
    <property type="term" value="C:extracellular region"/>
    <property type="evidence" value="ECO:0007669"/>
    <property type="project" value="TreeGrafter"/>
</dbReference>
<comment type="caution">
    <text evidence="12">The sequence shown here is derived from an EMBL/GenBank/DDBJ whole genome shotgun (WGS) entry which is preliminary data.</text>
</comment>
<dbReference type="GO" id="GO:0018104">
    <property type="term" value="P:peptidoglycan-protein cross-linking"/>
    <property type="evidence" value="ECO:0007669"/>
    <property type="project" value="TreeGrafter"/>
</dbReference>
<dbReference type="Gene3D" id="2.40.440.10">
    <property type="entry name" value="L,D-transpeptidase catalytic domain-like"/>
    <property type="match status" value="1"/>
</dbReference>
<evidence type="ECO:0000256" key="5">
    <source>
        <dbReference type="ARBA" id="ARBA00022801"/>
    </source>
</evidence>
<dbReference type="PANTHER" id="PTHR30582:SF24">
    <property type="entry name" value="L,D-TRANSPEPTIDASE ERFK_SRFK-RELATED"/>
    <property type="match status" value="1"/>
</dbReference>
<protein>
    <submittedName>
        <fullName evidence="12">L,D-transpeptidase</fullName>
    </submittedName>
</protein>
<dbReference type="GO" id="GO:0008360">
    <property type="term" value="P:regulation of cell shape"/>
    <property type="evidence" value="ECO:0007669"/>
    <property type="project" value="UniProtKB-UniRule"/>
</dbReference>
<keyword evidence="13" id="KW-1185">Reference proteome</keyword>
<keyword evidence="7 9" id="KW-0573">Peptidoglycan synthesis</keyword>
<dbReference type="FunFam" id="2.40.440.10:FF:000002">
    <property type="entry name" value="L,D-transpeptidase ErfK/SrfK"/>
    <property type="match status" value="1"/>
</dbReference>
<feature type="compositionally biased region" description="Low complexity" evidence="10">
    <location>
        <begin position="29"/>
        <end position="40"/>
    </location>
</feature>
<dbReference type="AlphaFoldDB" id="A0A9X9X6T9"/>
<evidence type="ECO:0000256" key="2">
    <source>
        <dbReference type="ARBA" id="ARBA00005992"/>
    </source>
</evidence>